<dbReference type="EMBL" id="SZYD01000016">
    <property type="protein sequence ID" value="KAD3336532.1"/>
    <property type="molecule type" value="Genomic_DNA"/>
</dbReference>
<gene>
    <name evidence="1" type="ORF">E3N88_32051</name>
</gene>
<organism evidence="1 2">
    <name type="scientific">Mikania micrantha</name>
    <name type="common">bitter vine</name>
    <dbReference type="NCBI Taxonomy" id="192012"/>
    <lineage>
        <taxon>Eukaryota</taxon>
        <taxon>Viridiplantae</taxon>
        <taxon>Streptophyta</taxon>
        <taxon>Embryophyta</taxon>
        <taxon>Tracheophyta</taxon>
        <taxon>Spermatophyta</taxon>
        <taxon>Magnoliopsida</taxon>
        <taxon>eudicotyledons</taxon>
        <taxon>Gunneridae</taxon>
        <taxon>Pentapetalae</taxon>
        <taxon>asterids</taxon>
        <taxon>campanulids</taxon>
        <taxon>Asterales</taxon>
        <taxon>Asteraceae</taxon>
        <taxon>Asteroideae</taxon>
        <taxon>Heliantheae alliance</taxon>
        <taxon>Eupatorieae</taxon>
        <taxon>Mikania</taxon>
    </lineage>
</organism>
<sequence length="68" mass="7548">MRGSCLENYHRSSVLASLEMVGRESQELKSPQVEAAGWVGSCEVLARDEPGRSRSRGAIVIGQWMREI</sequence>
<keyword evidence="2" id="KW-1185">Reference proteome</keyword>
<comment type="caution">
    <text evidence="1">The sequence shown here is derived from an EMBL/GenBank/DDBJ whole genome shotgun (WGS) entry which is preliminary data.</text>
</comment>
<reference evidence="1 2" key="1">
    <citation type="submission" date="2019-05" db="EMBL/GenBank/DDBJ databases">
        <title>Mikania micrantha, genome provides insights into the molecular mechanism of rapid growth.</title>
        <authorList>
            <person name="Liu B."/>
        </authorList>
    </citation>
    <scope>NUCLEOTIDE SEQUENCE [LARGE SCALE GENOMIC DNA]</scope>
    <source>
        <strain evidence="1">NLD-2019</strain>
        <tissue evidence="1">Leaf</tissue>
    </source>
</reference>
<name>A0A5N6M7Q5_9ASTR</name>
<evidence type="ECO:0000313" key="2">
    <source>
        <dbReference type="Proteomes" id="UP000326396"/>
    </source>
</evidence>
<dbReference type="Proteomes" id="UP000326396">
    <property type="component" value="Linkage Group LG6"/>
</dbReference>
<proteinExistence type="predicted"/>
<dbReference type="AlphaFoldDB" id="A0A5N6M7Q5"/>
<evidence type="ECO:0000313" key="1">
    <source>
        <dbReference type="EMBL" id="KAD3336532.1"/>
    </source>
</evidence>
<accession>A0A5N6M7Q5</accession>
<protein>
    <submittedName>
        <fullName evidence="1">Uncharacterized protein</fullName>
    </submittedName>
</protein>